<proteinExistence type="predicted"/>
<organism evidence="1 2">
    <name type="scientific">Novosphingobium aquiterrae</name>
    <dbReference type="NCBI Taxonomy" id="624388"/>
    <lineage>
        <taxon>Bacteria</taxon>
        <taxon>Pseudomonadati</taxon>
        <taxon>Pseudomonadota</taxon>
        <taxon>Alphaproteobacteria</taxon>
        <taxon>Sphingomonadales</taxon>
        <taxon>Sphingomonadaceae</taxon>
        <taxon>Novosphingobium</taxon>
    </lineage>
</organism>
<dbReference type="EMBL" id="JBHLTL010000011">
    <property type="protein sequence ID" value="MFC0590435.1"/>
    <property type="molecule type" value="Genomic_DNA"/>
</dbReference>
<sequence length="161" mass="16401">MTEDLHHGQACAIMDEPGDNQREQQAAFRDALADLAFGCAYATPDGGCDQIDALAALVQAHPHWSAIFDTSVVTRLVQTGADASAALALVEQVGGYMLSRAPGGRHLATVVLAGQSQEVHAEGASAALALIGALATALAAPASAASPHEGSHKSGPELRLN</sequence>
<evidence type="ECO:0000313" key="1">
    <source>
        <dbReference type="EMBL" id="MFC0590435.1"/>
    </source>
</evidence>
<evidence type="ECO:0000313" key="2">
    <source>
        <dbReference type="Proteomes" id="UP001589943"/>
    </source>
</evidence>
<protein>
    <submittedName>
        <fullName evidence="1">Uncharacterized protein</fullName>
    </submittedName>
</protein>
<reference evidence="1 2" key="1">
    <citation type="submission" date="2024-09" db="EMBL/GenBank/DDBJ databases">
        <authorList>
            <person name="Sun Q."/>
            <person name="Mori K."/>
        </authorList>
    </citation>
    <scope>NUCLEOTIDE SEQUENCE [LARGE SCALE GENOMIC DNA]</scope>
    <source>
        <strain evidence="1 2">NCAIM B.02537</strain>
    </source>
</reference>
<name>A0ABV6PKS0_9SPHN</name>
<comment type="caution">
    <text evidence="1">The sequence shown here is derived from an EMBL/GenBank/DDBJ whole genome shotgun (WGS) entry which is preliminary data.</text>
</comment>
<dbReference type="Proteomes" id="UP001589943">
    <property type="component" value="Unassembled WGS sequence"/>
</dbReference>
<keyword evidence="2" id="KW-1185">Reference proteome</keyword>
<dbReference type="RefSeq" id="WP_379481895.1">
    <property type="nucleotide sequence ID" value="NZ_JBHLTL010000011.1"/>
</dbReference>
<gene>
    <name evidence="1" type="ORF">ACFFF7_13570</name>
</gene>
<accession>A0ABV6PKS0</accession>